<dbReference type="Gene3D" id="2.60.40.1890">
    <property type="entry name" value="PCu(A)C copper chaperone"/>
    <property type="match status" value="1"/>
</dbReference>
<sequence>MNTNGRAPARRRRLVGFGSMTTALAALVTVGALAGCSNDPVIAQDTGADEEAGSIELQSVTVQADLTGATPDSSASAYGNANLEFTAVNTAGIGTDRLLEISSPAASSVTIDASPDQLVIEPETSIAAGQPVENLDGGDDGTDRPFTVTFELADGELAPGTSIPVTFQFERAGSLSVEAPFDVYEPGELTDTARPLPPEVTPAP</sequence>
<dbReference type="InterPro" id="IPR036182">
    <property type="entry name" value="PCuAC_sf"/>
</dbReference>
<dbReference type="InterPro" id="IPR007410">
    <property type="entry name" value="LpqE-like"/>
</dbReference>
<name>A0ABU9CR16_9NOCA</name>
<evidence type="ECO:0000313" key="3">
    <source>
        <dbReference type="Proteomes" id="UP001456513"/>
    </source>
</evidence>
<comment type="caution">
    <text evidence="2">The sequence shown here is derived from an EMBL/GenBank/DDBJ whole genome shotgun (WGS) entry which is preliminary data.</text>
</comment>
<feature type="signal peptide" evidence="1">
    <location>
        <begin position="1"/>
        <end position="34"/>
    </location>
</feature>
<evidence type="ECO:0000256" key="1">
    <source>
        <dbReference type="SAM" id="SignalP"/>
    </source>
</evidence>
<evidence type="ECO:0008006" key="4">
    <source>
        <dbReference type="Google" id="ProtNLM"/>
    </source>
</evidence>
<evidence type="ECO:0000313" key="2">
    <source>
        <dbReference type="EMBL" id="MEK8069857.1"/>
    </source>
</evidence>
<feature type="chain" id="PRO_5046709754" description="Copper chaperone PCu(A)C" evidence="1">
    <location>
        <begin position="35"/>
        <end position="204"/>
    </location>
</feature>
<dbReference type="EMBL" id="JBBPCN010000001">
    <property type="protein sequence ID" value="MEK8069857.1"/>
    <property type="molecule type" value="Genomic_DNA"/>
</dbReference>
<proteinExistence type="predicted"/>
<gene>
    <name evidence="2" type="ORF">AABD04_03230</name>
</gene>
<organism evidence="2 3">
    <name type="scientific">Rhodococcus navarretei</name>
    <dbReference type="NCBI Taxonomy" id="3128981"/>
    <lineage>
        <taxon>Bacteria</taxon>
        <taxon>Bacillati</taxon>
        <taxon>Actinomycetota</taxon>
        <taxon>Actinomycetes</taxon>
        <taxon>Mycobacteriales</taxon>
        <taxon>Nocardiaceae</taxon>
        <taxon>Rhodococcus</taxon>
    </lineage>
</organism>
<dbReference type="Pfam" id="PF04314">
    <property type="entry name" value="PCuAC"/>
    <property type="match status" value="1"/>
</dbReference>
<accession>A0ABU9CR16</accession>
<keyword evidence="3" id="KW-1185">Reference proteome</keyword>
<dbReference type="Proteomes" id="UP001456513">
    <property type="component" value="Unassembled WGS sequence"/>
</dbReference>
<reference evidence="2 3" key="1">
    <citation type="submission" date="2024-03" db="EMBL/GenBank/DDBJ databases">
        <title>Rhodococcus navarretei sp. nov. and Pseudarthrobacter quantumdoti sp. nov., two new species with the ability to biosynthesize Quantum Dots isolated from soil samples at Union Glacier, Antarctica.</title>
        <authorList>
            <person name="Vargas M."/>
        </authorList>
    </citation>
    <scope>NUCLEOTIDE SEQUENCE [LARGE SCALE GENOMIC DNA]</scope>
    <source>
        <strain evidence="2 3">EXRC-4A-4</strain>
    </source>
</reference>
<dbReference type="RefSeq" id="WP_341440218.1">
    <property type="nucleotide sequence ID" value="NZ_JBBPCN010000001.1"/>
</dbReference>
<keyword evidence="1" id="KW-0732">Signal</keyword>
<protein>
    <recommendedName>
        <fullName evidence="4">Copper chaperone PCu(A)C</fullName>
    </recommendedName>
</protein>